<dbReference type="SUPFAM" id="SSF54909">
    <property type="entry name" value="Dimeric alpha+beta barrel"/>
    <property type="match status" value="1"/>
</dbReference>
<proteinExistence type="predicted"/>
<dbReference type="InterPro" id="IPR036388">
    <property type="entry name" value="WH-like_DNA-bd_sf"/>
</dbReference>
<gene>
    <name evidence="5" type="ORF">AB0887_35065</name>
</gene>
<keyword evidence="2" id="KW-0238">DNA-binding</keyword>
<reference evidence="5 6" key="1">
    <citation type="submission" date="2024-06" db="EMBL/GenBank/DDBJ databases">
        <title>The Natural Products Discovery Center: Release of the First 8490 Sequenced Strains for Exploring Actinobacteria Biosynthetic Diversity.</title>
        <authorList>
            <person name="Kalkreuter E."/>
            <person name="Kautsar S.A."/>
            <person name="Yang D."/>
            <person name="Bader C.D."/>
            <person name="Teijaro C.N."/>
            <person name="Fluegel L."/>
            <person name="Davis C.M."/>
            <person name="Simpson J.R."/>
            <person name="Lauterbach L."/>
            <person name="Steele A.D."/>
            <person name="Gui C."/>
            <person name="Meng S."/>
            <person name="Li G."/>
            <person name="Viehrig K."/>
            <person name="Ye F."/>
            <person name="Su P."/>
            <person name="Kiefer A.F."/>
            <person name="Nichols A."/>
            <person name="Cepeda A.J."/>
            <person name="Yan W."/>
            <person name="Fan B."/>
            <person name="Jiang Y."/>
            <person name="Adhikari A."/>
            <person name="Zheng C.-J."/>
            <person name="Schuster L."/>
            <person name="Cowan T.M."/>
            <person name="Smanski M.J."/>
            <person name="Chevrette M.G."/>
            <person name="De Carvalho L.P.S."/>
            <person name="Shen B."/>
        </authorList>
    </citation>
    <scope>NUCLEOTIDE SEQUENCE [LARGE SCALE GENOMIC DNA]</scope>
    <source>
        <strain evidence="5 6">NPDC047833</strain>
    </source>
</reference>
<dbReference type="RefSeq" id="WP_359773074.1">
    <property type="nucleotide sequence ID" value="NZ_JBEYRR010000001.1"/>
</dbReference>
<dbReference type="PROSITE" id="PS50956">
    <property type="entry name" value="HTH_ASNC_2"/>
    <property type="match status" value="1"/>
</dbReference>
<dbReference type="InterPro" id="IPR000485">
    <property type="entry name" value="AsnC-type_HTH_dom"/>
</dbReference>
<organism evidence="5 6">
    <name type="scientific">Streptomyces huasconensis</name>
    <dbReference type="NCBI Taxonomy" id="1854574"/>
    <lineage>
        <taxon>Bacteria</taxon>
        <taxon>Bacillati</taxon>
        <taxon>Actinomycetota</taxon>
        <taxon>Actinomycetes</taxon>
        <taxon>Kitasatosporales</taxon>
        <taxon>Streptomycetaceae</taxon>
        <taxon>Streptomyces</taxon>
    </lineage>
</organism>
<keyword evidence="1" id="KW-0805">Transcription regulation</keyword>
<sequence>MNSTTATTLDKVDRDLVHALQIDGRAPFNKIAEGLGVSDSTIARRYHRLYAAGLLRVVASVNLSRLGYVPWTIRLQCTPDAAAGIAAALARRADTFWVHLLSGGTEISCGTQTRPGGDGGSLLLHKLSRTTRVVSVRAHSMLQGFASPAHWSGFASLTDEQAEALRPEPLASDDGPTDLSQEDHALMDVLSRNGRAGFGELADATGWSESTVRRRMDHLRRTGILRYEVELPMSALGYHAEARLWLSVRPSELVATAHALADHPEVSFAAVTTGPTNLMAAVICRDHSDLYRYLTERVASLEGVHNVETATVDRTVKRAGSALPSDAFRESNLRMT</sequence>
<dbReference type="SMART" id="SM00344">
    <property type="entry name" value="HTH_ASNC"/>
    <property type="match status" value="2"/>
</dbReference>
<evidence type="ECO:0000313" key="5">
    <source>
        <dbReference type="EMBL" id="MEW2367149.1"/>
    </source>
</evidence>
<accession>A0ABV3M633</accession>
<dbReference type="PANTHER" id="PTHR30154">
    <property type="entry name" value="LEUCINE-RESPONSIVE REGULATORY PROTEIN"/>
    <property type="match status" value="1"/>
</dbReference>
<dbReference type="EMBL" id="JBEYRS010000022">
    <property type="protein sequence ID" value="MEW2367149.1"/>
    <property type="molecule type" value="Genomic_DNA"/>
</dbReference>
<dbReference type="Proteomes" id="UP001553843">
    <property type="component" value="Unassembled WGS sequence"/>
</dbReference>
<dbReference type="InterPro" id="IPR011008">
    <property type="entry name" value="Dimeric_a/b-barrel"/>
</dbReference>
<dbReference type="Gene3D" id="1.10.10.10">
    <property type="entry name" value="Winged helix-like DNA-binding domain superfamily/Winged helix DNA-binding domain"/>
    <property type="match status" value="2"/>
</dbReference>
<dbReference type="PANTHER" id="PTHR30154:SF34">
    <property type="entry name" value="TRANSCRIPTIONAL REGULATOR AZLB"/>
    <property type="match status" value="1"/>
</dbReference>
<name>A0ABV3M633_9ACTN</name>
<evidence type="ECO:0000256" key="3">
    <source>
        <dbReference type="ARBA" id="ARBA00023163"/>
    </source>
</evidence>
<dbReference type="InterPro" id="IPR019888">
    <property type="entry name" value="Tscrpt_reg_AsnC-like"/>
</dbReference>
<dbReference type="Pfam" id="PF13404">
    <property type="entry name" value="HTH_AsnC-type"/>
    <property type="match status" value="2"/>
</dbReference>
<evidence type="ECO:0000256" key="1">
    <source>
        <dbReference type="ARBA" id="ARBA00023015"/>
    </source>
</evidence>
<dbReference type="Pfam" id="PF01037">
    <property type="entry name" value="AsnC_trans_reg"/>
    <property type="match status" value="1"/>
</dbReference>
<comment type="caution">
    <text evidence="5">The sequence shown here is derived from an EMBL/GenBank/DDBJ whole genome shotgun (WGS) entry which is preliminary data.</text>
</comment>
<keyword evidence="6" id="KW-1185">Reference proteome</keyword>
<dbReference type="InterPro" id="IPR036390">
    <property type="entry name" value="WH_DNA-bd_sf"/>
</dbReference>
<dbReference type="SUPFAM" id="SSF46785">
    <property type="entry name" value="Winged helix' DNA-binding domain"/>
    <property type="match status" value="2"/>
</dbReference>
<evidence type="ECO:0000259" key="4">
    <source>
        <dbReference type="PROSITE" id="PS50956"/>
    </source>
</evidence>
<evidence type="ECO:0000256" key="2">
    <source>
        <dbReference type="ARBA" id="ARBA00023125"/>
    </source>
</evidence>
<feature type="domain" description="HTH asnC-type" evidence="4">
    <location>
        <begin position="9"/>
        <end position="69"/>
    </location>
</feature>
<dbReference type="InterPro" id="IPR019887">
    <property type="entry name" value="Tscrpt_reg_AsnC/Lrp_C"/>
</dbReference>
<dbReference type="Gene3D" id="3.30.70.920">
    <property type="match status" value="1"/>
</dbReference>
<protein>
    <submittedName>
        <fullName evidence="5">AsnC family transcriptional regulator</fullName>
    </submittedName>
</protein>
<dbReference type="PRINTS" id="PR00033">
    <property type="entry name" value="HTHASNC"/>
</dbReference>
<evidence type="ECO:0000313" key="6">
    <source>
        <dbReference type="Proteomes" id="UP001553843"/>
    </source>
</evidence>
<keyword evidence="3" id="KW-0804">Transcription</keyword>